<comment type="caution">
    <text evidence="9">The sequence shown here is derived from an EMBL/GenBank/DDBJ whole genome shotgun (WGS) entry which is preliminary data.</text>
</comment>
<comment type="function">
    <text evidence="7">Plays a role in the recruitment of the exosome to pre-rRNA to mediate the 3'-5' end processing of the 5.8S rRNA.</text>
</comment>
<dbReference type="AlphaFoldDB" id="A0AAV0VR71"/>
<dbReference type="EMBL" id="CARXXK010000001">
    <property type="protein sequence ID" value="CAI6346065.1"/>
    <property type="molecule type" value="Genomic_DNA"/>
</dbReference>
<dbReference type="GO" id="GO:0000178">
    <property type="term" value="C:exosome (RNase complex)"/>
    <property type="evidence" value="ECO:0007669"/>
    <property type="project" value="TreeGrafter"/>
</dbReference>
<dbReference type="GO" id="GO:0005737">
    <property type="term" value="C:cytoplasm"/>
    <property type="evidence" value="ECO:0007669"/>
    <property type="project" value="UniProtKB-SubCell"/>
</dbReference>
<dbReference type="PANTHER" id="PTHR15341:SF3">
    <property type="entry name" value="NUCLEAR NUCLEIC ACID-BINDING PROTEIN C1D"/>
    <property type="match status" value="1"/>
</dbReference>
<keyword evidence="4 7" id="KW-0698">rRNA processing</keyword>
<dbReference type="GO" id="GO:0010468">
    <property type="term" value="P:regulation of gene expression"/>
    <property type="evidence" value="ECO:0007669"/>
    <property type="project" value="TreeGrafter"/>
</dbReference>
<gene>
    <name evidence="9" type="ORF">MEUPH1_LOCUS3013</name>
</gene>
<dbReference type="GO" id="GO:0003677">
    <property type="term" value="F:DNA binding"/>
    <property type="evidence" value="ECO:0007669"/>
    <property type="project" value="UniProtKB-KW"/>
</dbReference>
<keyword evidence="6 7" id="KW-0539">Nucleus</keyword>
<organism evidence="9 10">
    <name type="scientific">Macrosiphum euphorbiae</name>
    <name type="common">potato aphid</name>
    <dbReference type="NCBI Taxonomy" id="13131"/>
    <lineage>
        <taxon>Eukaryota</taxon>
        <taxon>Metazoa</taxon>
        <taxon>Ecdysozoa</taxon>
        <taxon>Arthropoda</taxon>
        <taxon>Hexapoda</taxon>
        <taxon>Insecta</taxon>
        <taxon>Pterygota</taxon>
        <taxon>Neoptera</taxon>
        <taxon>Paraneoptera</taxon>
        <taxon>Hemiptera</taxon>
        <taxon>Sternorrhyncha</taxon>
        <taxon>Aphidomorpha</taxon>
        <taxon>Aphidoidea</taxon>
        <taxon>Aphididae</taxon>
        <taxon>Macrosiphini</taxon>
        <taxon>Macrosiphum</taxon>
    </lineage>
</organism>
<evidence type="ECO:0000256" key="3">
    <source>
        <dbReference type="ARBA" id="ARBA00015212"/>
    </source>
</evidence>
<reference evidence="9 10" key="1">
    <citation type="submission" date="2023-01" db="EMBL/GenBank/DDBJ databases">
        <authorList>
            <person name="Whitehead M."/>
        </authorList>
    </citation>
    <scope>NUCLEOTIDE SEQUENCE [LARGE SCALE GENOMIC DNA]</scope>
</reference>
<evidence type="ECO:0000313" key="10">
    <source>
        <dbReference type="Proteomes" id="UP001160148"/>
    </source>
</evidence>
<comment type="subunit">
    <text evidence="7">Monomer and homodimer.</text>
</comment>
<comment type="similarity">
    <text evidence="2 7">Belongs to the C1D family.</text>
</comment>
<feature type="region of interest" description="Disordered" evidence="8">
    <location>
        <begin position="184"/>
        <end position="208"/>
    </location>
</feature>
<accession>A0AAV0VR71</accession>
<comment type="subcellular location">
    <subcellularLocation>
        <location evidence="7">Cytoplasm</location>
    </subcellularLocation>
    <subcellularLocation>
        <location evidence="7">Nucleus</location>
        <location evidence="7">Nucleolus</location>
    </subcellularLocation>
    <subcellularLocation>
        <location evidence="1 7">Nucleus</location>
    </subcellularLocation>
</comment>
<dbReference type="GO" id="GO:0003723">
    <property type="term" value="F:RNA binding"/>
    <property type="evidence" value="ECO:0007669"/>
    <property type="project" value="UniProtKB-UniRule"/>
</dbReference>
<dbReference type="Pfam" id="PF04000">
    <property type="entry name" value="Sas10_Utp3"/>
    <property type="match status" value="1"/>
</dbReference>
<evidence type="ECO:0000256" key="4">
    <source>
        <dbReference type="ARBA" id="ARBA00022552"/>
    </source>
</evidence>
<evidence type="ECO:0000256" key="1">
    <source>
        <dbReference type="ARBA" id="ARBA00004123"/>
    </source>
</evidence>
<dbReference type="Proteomes" id="UP001160148">
    <property type="component" value="Unassembled WGS sequence"/>
</dbReference>
<dbReference type="InterPro" id="IPR011082">
    <property type="entry name" value="Exosome-assoc_fac/DNA_repair"/>
</dbReference>
<evidence type="ECO:0000256" key="2">
    <source>
        <dbReference type="ARBA" id="ARBA00009154"/>
    </source>
</evidence>
<dbReference type="InterPro" id="IPR007146">
    <property type="entry name" value="Sas10/Utp3/C1D"/>
</dbReference>
<feature type="compositionally biased region" description="Basic and acidic residues" evidence="8">
    <location>
        <begin position="184"/>
        <end position="202"/>
    </location>
</feature>
<evidence type="ECO:0000313" key="9">
    <source>
        <dbReference type="EMBL" id="CAI6346065.1"/>
    </source>
</evidence>
<keyword evidence="10" id="KW-1185">Reference proteome</keyword>
<dbReference type="GO" id="GO:0005730">
    <property type="term" value="C:nucleolus"/>
    <property type="evidence" value="ECO:0007669"/>
    <property type="project" value="UniProtKB-SubCell"/>
</dbReference>
<sequence>MDEDSGSGTINISPMKRNPRGTAVCSDQLPHGGDIWPRDSGAQSFVCACQDYELDQIKMATLDLDEELLKDEELVASIQNLDHSIVDIETLLESRMDLDYISMSVEEKIKHDLLIAFALNSLYWVYLRLDGVDPTSHNIKRELDRVKSTMDMAKGAMAKKNMLRVDKKAAERFIDHALWTPEDKKRRSHNVEKPNKKIKFDENGDPST</sequence>
<keyword evidence="5 7" id="KW-0694">RNA-binding</keyword>
<protein>
    <recommendedName>
        <fullName evidence="3 7">Nuclear nucleic acid-binding protein C1D</fullName>
    </recommendedName>
</protein>
<feature type="region of interest" description="Disordered" evidence="8">
    <location>
        <begin position="1"/>
        <end position="24"/>
    </location>
</feature>
<keyword evidence="7" id="KW-0238">DNA-binding</keyword>
<evidence type="ECO:0000256" key="6">
    <source>
        <dbReference type="ARBA" id="ARBA00023242"/>
    </source>
</evidence>
<evidence type="ECO:0000256" key="5">
    <source>
        <dbReference type="ARBA" id="ARBA00022884"/>
    </source>
</evidence>
<feature type="compositionally biased region" description="Polar residues" evidence="8">
    <location>
        <begin position="1"/>
        <end position="12"/>
    </location>
</feature>
<dbReference type="GO" id="GO:0000460">
    <property type="term" value="P:maturation of 5.8S rRNA"/>
    <property type="evidence" value="ECO:0007669"/>
    <property type="project" value="TreeGrafter"/>
</dbReference>
<proteinExistence type="inferred from homology"/>
<keyword evidence="7" id="KW-0963">Cytoplasm</keyword>
<evidence type="ECO:0000256" key="7">
    <source>
        <dbReference type="RuleBase" id="RU368003"/>
    </source>
</evidence>
<dbReference type="PANTHER" id="PTHR15341">
    <property type="entry name" value="SUN-COR STEROID HORMONE RECEPTOR CO-REPRESSOR"/>
    <property type="match status" value="1"/>
</dbReference>
<evidence type="ECO:0000256" key="8">
    <source>
        <dbReference type="SAM" id="MobiDB-lite"/>
    </source>
</evidence>
<name>A0AAV0VR71_9HEMI</name>